<dbReference type="PANTHER" id="PTHR32071">
    <property type="entry name" value="TRANSCRIPTIONAL REGULATORY PROTEIN"/>
    <property type="match status" value="1"/>
</dbReference>
<dbReference type="SUPFAM" id="SSF52540">
    <property type="entry name" value="P-loop containing nucleoside triphosphate hydrolases"/>
    <property type="match status" value="1"/>
</dbReference>
<dbReference type="CDD" id="cd00009">
    <property type="entry name" value="AAA"/>
    <property type="match status" value="1"/>
</dbReference>
<dbReference type="SMART" id="SM00091">
    <property type="entry name" value="PAS"/>
    <property type="match status" value="1"/>
</dbReference>
<dbReference type="SMART" id="SM00382">
    <property type="entry name" value="AAA"/>
    <property type="match status" value="1"/>
</dbReference>
<dbReference type="EMBL" id="LTBC01000008">
    <property type="protein sequence ID" value="KYH31756.1"/>
    <property type="molecule type" value="Genomic_DNA"/>
</dbReference>
<dbReference type="PROSITE" id="PS00675">
    <property type="entry name" value="SIGMA54_INTERACT_1"/>
    <property type="match status" value="1"/>
</dbReference>
<organism evidence="8 9">
    <name type="scientific">Moorella mulderi DSM 14980</name>
    <dbReference type="NCBI Taxonomy" id="1122241"/>
    <lineage>
        <taxon>Bacteria</taxon>
        <taxon>Bacillati</taxon>
        <taxon>Bacillota</taxon>
        <taxon>Clostridia</taxon>
        <taxon>Neomoorellales</taxon>
        <taxon>Neomoorellaceae</taxon>
        <taxon>Neomoorella</taxon>
    </lineage>
</organism>
<evidence type="ECO:0000256" key="5">
    <source>
        <dbReference type="ARBA" id="ARBA00023163"/>
    </source>
</evidence>
<dbReference type="InterPro" id="IPR025944">
    <property type="entry name" value="Sigma_54_int_dom_CS"/>
</dbReference>
<gene>
    <name evidence="8" type="primary">prpR_3</name>
    <name evidence="8" type="ORF">MOMUL_21220</name>
</gene>
<dbReference type="InterPro" id="IPR013767">
    <property type="entry name" value="PAS_fold"/>
</dbReference>
<dbReference type="Pfam" id="PF25601">
    <property type="entry name" value="AAA_lid_14"/>
    <property type="match status" value="1"/>
</dbReference>
<dbReference type="GO" id="GO:0000156">
    <property type="term" value="F:phosphorelay response regulator activity"/>
    <property type="evidence" value="ECO:0007669"/>
    <property type="project" value="InterPro"/>
</dbReference>
<dbReference type="AlphaFoldDB" id="A0A151AVS8"/>
<dbReference type="SUPFAM" id="SSF159800">
    <property type="entry name" value="PrpR receptor domain-like"/>
    <property type="match status" value="1"/>
</dbReference>
<keyword evidence="5" id="KW-0804">Transcription</keyword>
<dbReference type="InterPro" id="IPR002078">
    <property type="entry name" value="Sigma_54_int"/>
</dbReference>
<dbReference type="InterPro" id="IPR009057">
    <property type="entry name" value="Homeodomain-like_sf"/>
</dbReference>
<feature type="domain" description="Sigma-54 factor interaction" evidence="6">
    <location>
        <begin position="323"/>
        <end position="559"/>
    </location>
</feature>
<dbReference type="PROSITE" id="PS50045">
    <property type="entry name" value="SIGMA54_INTERACT_4"/>
    <property type="match status" value="1"/>
</dbReference>
<dbReference type="Pfam" id="PF00989">
    <property type="entry name" value="PAS"/>
    <property type="match status" value="1"/>
</dbReference>
<dbReference type="Pfam" id="PF02954">
    <property type="entry name" value="HTH_8"/>
    <property type="match status" value="1"/>
</dbReference>
<proteinExistence type="predicted"/>
<dbReference type="InterPro" id="IPR025943">
    <property type="entry name" value="Sigma_54_int_dom_ATP-bd_2"/>
</dbReference>
<protein>
    <submittedName>
        <fullName evidence="8">Propionate catabolism operon regulatory protein</fullName>
    </submittedName>
</protein>
<dbReference type="Gene3D" id="3.40.50.10660">
    <property type="entry name" value="PrpR receptor domain-like"/>
    <property type="match status" value="1"/>
</dbReference>
<dbReference type="Gene3D" id="3.40.50.2300">
    <property type="match status" value="1"/>
</dbReference>
<keyword evidence="4" id="KW-0238">DNA-binding</keyword>
<dbReference type="InterPro" id="IPR003593">
    <property type="entry name" value="AAA+_ATPase"/>
</dbReference>
<dbReference type="NCBIfam" id="TIGR00229">
    <property type="entry name" value="sensory_box"/>
    <property type="match status" value="1"/>
</dbReference>
<dbReference type="SUPFAM" id="SSF55785">
    <property type="entry name" value="PYP-like sensor domain (PAS domain)"/>
    <property type="match status" value="1"/>
</dbReference>
<dbReference type="PROSITE" id="PS50112">
    <property type="entry name" value="PAS"/>
    <property type="match status" value="1"/>
</dbReference>
<dbReference type="FunFam" id="3.40.50.300:FF:000006">
    <property type="entry name" value="DNA-binding transcriptional regulator NtrC"/>
    <property type="match status" value="1"/>
</dbReference>
<dbReference type="GO" id="GO:0006355">
    <property type="term" value="P:regulation of DNA-templated transcription"/>
    <property type="evidence" value="ECO:0007669"/>
    <property type="project" value="InterPro"/>
</dbReference>
<dbReference type="InterPro" id="IPR010524">
    <property type="entry name" value="Sig_transdc_resp-reg_PrpR_N"/>
</dbReference>
<name>A0A151AVS8_9FIRM</name>
<evidence type="ECO:0000259" key="7">
    <source>
        <dbReference type="PROSITE" id="PS50112"/>
    </source>
</evidence>
<dbReference type="Gene3D" id="3.40.50.300">
    <property type="entry name" value="P-loop containing nucleotide triphosphate hydrolases"/>
    <property type="match status" value="1"/>
</dbReference>
<dbReference type="CDD" id="cd00130">
    <property type="entry name" value="PAS"/>
    <property type="match status" value="1"/>
</dbReference>
<dbReference type="InterPro" id="IPR025662">
    <property type="entry name" value="Sigma_54_int_dom_ATP-bd_1"/>
</dbReference>
<dbReference type="InterPro" id="IPR002197">
    <property type="entry name" value="HTH_Fis"/>
</dbReference>
<accession>A0A151AVS8</accession>
<dbReference type="PANTHER" id="PTHR32071:SF57">
    <property type="entry name" value="C4-DICARBOXYLATE TRANSPORT TRANSCRIPTIONAL REGULATORY PROTEIN DCTD"/>
    <property type="match status" value="1"/>
</dbReference>
<dbReference type="InterPro" id="IPR027417">
    <property type="entry name" value="P-loop_NTPase"/>
</dbReference>
<evidence type="ECO:0000256" key="1">
    <source>
        <dbReference type="ARBA" id="ARBA00022741"/>
    </source>
</evidence>
<dbReference type="Pfam" id="PF06506">
    <property type="entry name" value="PrpR_N"/>
    <property type="match status" value="1"/>
</dbReference>
<evidence type="ECO:0000256" key="4">
    <source>
        <dbReference type="ARBA" id="ARBA00023125"/>
    </source>
</evidence>
<keyword evidence="1" id="KW-0547">Nucleotide-binding</keyword>
<keyword evidence="2" id="KW-0067">ATP-binding</keyword>
<evidence type="ECO:0000313" key="9">
    <source>
        <dbReference type="Proteomes" id="UP000075670"/>
    </source>
</evidence>
<sequence length="643" mass="72800">MKPRVVAISYGKLTDIIKGMKSVYESIVELHVIDSQLEEALNIARRLEREEEVEVFVTGNSNARLLNNNLETPIVAINAGASTVLELVYQAAKAYGEPVAVMSFREPISKLKALLQIVKVQAEEFIFNDSSDAEECIKTLQSRGFQVVVGAGRVCKLAQKYNFPFVFRYPRETVREALDIAVQLAVSRWHDKLKNNQLRVILDNIQDGVIAVDRSDMVNLFNTSAEKILGIARGVAVGRNVTDVLPGEKYHEAKELKKPEINCVKRLNHNELVFNYIPIIEKNQVEGMVVTFNNLTHLQESEYEIRRKYRNKGFVARASFDDIIGESTSIKQAKKFAERFANSEGTVLITGESGTGKELFAQSIHLASKRSNGPFVPINCAALPENLLESELFGYEEGAFTGAKKGGKAGLFELAHGGTLFLDEIGEISLNLQTRLLRALQEREVMRVGGSRVIPVDVRVIAATNRNLKQAIKEGRMREDFYYRINVLNLHIPPLRARLEDIVLLSKHFMLKLFNKMELPARSQRAILNYLKIVEPKLKKYSWPGNVRELENFLERFVIMVLNEEKLEPNEILYLAEKLLDVEVDISTSQDLIENKGNSTSVEEREYILRVLKESGGKKKLAAERLGISRVTLWRRLKDFKVI</sequence>
<dbReference type="InterPro" id="IPR035965">
    <property type="entry name" value="PAS-like_dom_sf"/>
</dbReference>
<dbReference type="Gene3D" id="1.10.8.60">
    <property type="match status" value="1"/>
</dbReference>
<dbReference type="InterPro" id="IPR058031">
    <property type="entry name" value="AAA_lid_NorR"/>
</dbReference>
<dbReference type="GO" id="GO:0043565">
    <property type="term" value="F:sequence-specific DNA binding"/>
    <property type="evidence" value="ECO:0007669"/>
    <property type="project" value="InterPro"/>
</dbReference>
<dbReference type="GO" id="GO:0005524">
    <property type="term" value="F:ATP binding"/>
    <property type="evidence" value="ECO:0007669"/>
    <property type="project" value="UniProtKB-KW"/>
</dbReference>
<evidence type="ECO:0000256" key="3">
    <source>
        <dbReference type="ARBA" id="ARBA00023015"/>
    </source>
</evidence>
<evidence type="ECO:0000259" key="6">
    <source>
        <dbReference type="PROSITE" id="PS50045"/>
    </source>
</evidence>
<dbReference type="SUPFAM" id="SSF46689">
    <property type="entry name" value="Homeodomain-like"/>
    <property type="match status" value="1"/>
</dbReference>
<dbReference type="Gene3D" id="3.30.450.20">
    <property type="entry name" value="PAS domain"/>
    <property type="match status" value="1"/>
</dbReference>
<keyword evidence="3" id="KW-0805">Transcription regulation</keyword>
<dbReference type="RefSeq" id="WP_062284709.1">
    <property type="nucleotide sequence ID" value="NZ_LTBC01000008.1"/>
</dbReference>
<dbReference type="PATRIC" id="fig|1122241.3.peg.2259"/>
<dbReference type="PROSITE" id="PS00676">
    <property type="entry name" value="SIGMA54_INTERACT_2"/>
    <property type="match status" value="1"/>
</dbReference>
<dbReference type="Pfam" id="PF00158">
    <property type="entry name" value="Sigma54_activat"/>
    <property type="match status" value="1"/>
</dbReference>
<feature type="domain" description="PAS" evidence="7">
    <location>
        <begin position="194"/>
        <end position="245"/>
    </location>
</feature>
<comment type="caution">
    <text evidence="8">The sequence shown here is derived from an EMBL/GenBank/DDBJ whole genome shotgun (WGS) entry which is preliminary data.</text>
</comment>
<dbReference type="InterPro" id="IPR000014">
    <property type="entry name" value="PAS"/>
</dbReference>
<dbReference type="Proteomes" id="UP000075670">
    <property type="component" value="Unassembled WGS sequence"/>
</dbReference>
<dbReference type="PROSITE" id="PS00688">
    <property type="entry name" value="SIGMA54_INTERACT_3"/>
    <property type="match status" value="1"/>
</dbReference>
<reference evidence="8 9" key="1">
    <citation type="submission" date="2016-02" db="EMBL/GenBank/DDBJ databases">
        <title>Genome sequence of Moorella mulderi DSM 14980.</title>
        <authorList>
            <person name="Poehlein A."/>
            <person name="Daniel R."/>
        </authorList>
    </citation>
    <scope>NUCLEOTIDE SEQUENCE [LARGE SCALE GENOMIC DNA]</scope>
    <source>
        <strain evidence="8 9">DSM 14980</strain>
    </source>
</reference>
<keyword evidence="9" id="KW-1185">Reference proteome</keyword>
<dbReference type="Gene3D" id="1.10.10.60">
    <property type="entry name" value="Homeodomain-like"/>
    <property type="match status" value="1"/>
</dbReference>
<dbReference type="PRINTS" id="PR01590">
    <property type="entry name" value="HTHFIS"/>
</dbReference>
<evidence type="ECO:0000256" key="2">
    <source>
        <dbReference type="ARBA" id="ARBA00022840"/>
    </source>
</evidence>
<evidence type="ECO:0000313" key="8">
    <source>
        <dbReference type="EMBL" id="KYH31756.1"/>
    </source>
</evidence>